<comment type="caution">
    <text evidence="1">The sequence shown here is derived from an EMBL/GenBank/DDBJ whole genome shotgun (WGS) entry which is preliminary data.</text>
</comment>
<dbReference type="Proteomes" id="UP000266723">
    <property type="component" value="Unassembled WGS sequence"/>
</dbReference>
<reference evidence="1 2" key="1">
    <citation type="journal article" date="2020" name="BMC Genomics">
        <title>Intraspecific diversification of the crop wild relative Brassica cretica Lam. using demographic model selection.</title>
        <authorList>
            <person name="Kioukis A."/>
            <person name="Michalopoulou V.A."/>
            <person name="Briers L."/>
            <person name="Pirintsos S."/>
            <person name="Studholme D.J."/>
            <person name="Pavlidis P."/>
            <person name="Sarris P.F."/>
        </authorList>
    </citation>
    <scope>NUCLEOTIDE SEQUENCE [LARGE SCALE GENOMIC DNA]</scope>
    <source>
        <strain evidence="2">cv. PFS-1207/04</strain>
    </source>
</reference>
<evidence type="ECO:0000313" key="2">
    <source>
        <dbReference type="Proteomes" id="UP000266723"/>
    </source>
</evidence>
<accession>A0ABQ7A7S4</accession>
<name>A0ABQ7A7S4_BRACR</name>
<protein>
    <submittedName>
        <fullName evidence="1">Uncharacterized protein</fullName>
    </submittedName>
</protein>
<proteinExistence type="predicted"/>
<evidence type="ECO:0000313" key="1">
    <source>
        <dbReference type="EMBL" id="KAF3493666.1"/>
    </source>
</evidence>
<gene>
    <name evidence="1" type="ORF">DY000_02052824</name>
</gene>
<sequence>MKGQKGKEQTALERVYKRIKVEVRRNGRAGSSAGFSTTVRRAGPVQFGERPNWIDRGIQLGRLPSRIDSGIQLGRLPSWTSPVWLTAEMDRARGSARPFPVLGQSSSVNGRAGSTTNGRAVLVHFGERPSWIDQNSPSPRPRSSSPEIVSNSLLFRLDWRYHWNFTT</sequence>
<organism evidence="1 2">
    <name type="scientific">Brassica cretica</name>
    <name type="common">Mustard</name>
    <dbReference type="NCBI Taxonomy" id="69181"/>
    <lineage>
        <taxon>Eukaryota</taxon>
        <taxon>Viridiplantae</taxon>
        <taxon>Streptophyta</taxon>
        <taxon>Embryophyta</taxon>
        <taxon>Tracheophyta</taxon>
        <taxon>Spermatophyta</taxon>
        <taxon>Magnoliopsida</taxon>
        <taxon>eudicotyledons</taxon>
        <taxon>Gunneridae</taxon>
        <taxon>Pentapetalae</taxon>
        <taxon>rosids</taxon>
        <taxon>malvids</taxon>
        <taxon>Brassicales</taxon>
        <taxon>Brassicaceae</taxon>
        <taxon>Brassiceae</taxon>
        <taxon>Brassica</taxon>
    </lineage>
</organism>
<keyword evidence="2" id="KW-1185">Reference proteome</keyword>
<dbReference type="EMBL" id="QGKV02002055">
    <property type="protein sequence ID" value="KAF3493666.1"/>
    <property type="molecule type" value="Genomic_DNA"/>
</dbReference>